<evidence type="ECO:0000313" key="3">
    <source>
        <dbReference type="Proteomes" id="UP001215598"/>
    </source>
</evidence>
<dbReference type="AlphaFoldDB" id="A0AAD7K237"/>
<evidence type="ECO:0000256" key="1">
    <source>
        <dbReference type="SAM" id="MobiDB-lite"/>
    </source>
</evidence>
<feature type="region of interest" description="Disordered" evidence="1">
    <location>
        <begin position="184"/>
        <end position="203"/>
    </location>
</feature>
<evidence type="ECO:0000313" key="2">
    <source>
        <dbReference type="EMBL" id="KAJ7775319.1"/>
    </source>
</evidence>
<keyword evidence="3" id="KW-1185">Reference proteome</keyword>
<sequence length="203" mass="22939">MLSNDKGCASALFAAIAAAAFWPLEDFLVCAIGVGNPWEVTSLGRYLSFGRDLDQIVVTSTIKTKWNERRVIELSRIFEDHAHIGHIRFFFETVNKYPVIESIQLIWDSVDVNLYGHTGILQDTTKWPPAVRIRVGIEGHERDVDQEIVRPVFMAAGGTTEISEVRNRSWMAQWLISVGEPQRESNVEKRVEALPEGRTKESA</sequence>
<protein>
    <submittedName>
        <fullName evidence="2">Uncharacterized protein</fullName>
    </submittedName>
</protein>
<name>A0AAD7K237_9AGAR</name>
<dbReference type="Proteomes" id="UP001215598">
    <property type="component" value="Unassembled WGS sequence"/>
</dbReference>
<dbReference type="EMBL" id="JARKIB010000010">
    <property type="protein sequence ID" value="KAJ7775319.1"/>
    <property type="molecule type" value="Genomic_DNA"/>
</dbReference>
<proteinExistence type="predicted"/>
<accession>A0AAD7K237</accession>
<gene>
    <name evidence="2" type="ORF">B0H16DRAFT_1684294</name>
</gene>
<reference evidence="2" key="1">
    <citation type="submission" date="2023-03" db="EMBL/GenBank/DDBJ databases">
        <title>Massive genome expansion in bonnet fungi (Mycena s.s.) driven by repeated elements and novel gene families across ecological guilds.</title>
        <authorList>
            <consortium name="Lawrence Berkeley National Laboratory"/>
            <person name="Harder C.B."/>
            <person name="Miyauchi S."/>
            <person name="Viragh M."/>
            <person name="Kuo A."/>
            <person name="Thoen E."/>
            <person name="Andreopoulos B."/>
            <person name="Lu D."/>
            <person name="Skrede I."/>
            <person name="Drula E."/>
            <person name="Henrissat B."/>
            <person name="Morin E."/>
            <person name="Kohler A."/>
            <person name="Barry K."/>
            <person name="LaButti K."/>
            <person name="Morin E."/>
            <person name="Salamov A."/>
            <person name="Lipzen A."/>
            <person name="Mereny Z."/>
            <person name="Hegedus B."/>
            <person name="Baldrian P."/>
            <person name="Stursova M."/>
            <person name="Weitz H."/>
            <person name="Taylor A."/>
            <person name="Grigoriev I.V."/>
            <person name="Nagy L.G."/>
            <person name="Martin F."/>
            <person name="Kauserud H."/>
        </authorList>
    </citation>
    <scope>NUCLEOTIDE SEQUENCE</scope>
    <source>
        <strain evidence="2">CBHHK182m</strain>
    </source>
</reference>
<comment type="caution">
    <text evidence="2">The sequence shown here is derived from an EMBL/GenBank/DDBJ whole genome shotgun (WGS) entry which is preliminary data.</text>
</comment>
<organism evidence="2 3">
    <name type="scientific">Mycena metata</name>
    <dbReference type="NCBI Taxonomy" id="1033252"/>
    <lineage>
        <taxon>Eukaryota</taxon>
        <taxon>Fungi</taxon>
        <taxon>Dikarya</taxon>
        <taxon>Basidiomycota</taxon>
        <taxon>Agaricomycotina</taxon>
        <taxon>Agaricomycetes</taxon>
        <taxon>Agaricomycetidae</taxon>
        <taxon>Agaricales</taxon>
        <taxon>Marasmiineae</taxon>
        <taxon>Mycenaceae</taxon>
        <taxon>Mycena</taxon>
    </lineage>
</organism>